<dbReference type="AlphaFoldDB" id="A0A931DC91"/>
<sequence>MTASTRLIPLAITCADAREACVAGVDAAGRWLRPEPVTVGAVIRPGGPYRYGWPVDLELGPTRARDPRPEDRHLLSAARSCDEPLGEDRWAELLGRTSDPDVTTALADRRSVGLVRAVIRRLHHRTASSGRRHLRAEFTDERGETFDWIVPDLRMVRAFPATDAGRAEEFAARWAGSTTYLAVGLTKPTGRDPGRFGGCHPLVVGVHPEPGAPVPWQRPAGAMTKG</sequence>
<evidence type="ECO:0000313" key="1">
    <source>
        <dbReference type="EMBL" id="MBG6085933.1"/>
    </source>
</evidence>
<organism evidence="1 2">
    <name type="scientific">Actinomadura viridis</name>
    <dbReference type="NCBI Taxonomy" id="58110"/>
    <lineage>
        <taxon>Bacteria</taxon>
        <taxon>Bacillati</taxon>
        <taxon>Actinomycetota</taxon>
        <taxon>Actinomycetes</taxon>
        <taxon>Streptosporangiales</taxon>
        <taxon>Thermomonosporaceae</taxon>
        <taxon>Actinomadura</taxon>
    </lineage>
</organism>
<proteinExistence type="predicted"/>
<comment type="caution">
    <text evidence="1">The sequence shown here is derived from an EMBL/GenBank/DDBJ whole genome shotgun (WGS) entry which is preliminary data.</text>
</comment>
<keyword evidence="2" id="KW-1185">Reference proteome</keyword>
<reference evidence="1" key="1">
    <citation type="submission" date="2020-11" db="EMBL/GenBank/DDBJ databases">
        <title>Sequencing the genomes of 1000 actinobacteria strains.</title>
        <authorList>
            <person name="Klenk H.-P."/>
        </authorList>
    </citation>
    <scope>NUCLEOTIDE SEQUENCE</scope>
    <source>
        <strain evidence="1">DSM 43175</strain>
    </source>
</reference>
<gene>
    <name evidence="1" type="ORF">IW256_000046</name>
</gene>
<protein>
    <submittedName>
        <fullName evidence="1">Uncharacterized protein</fullName>
    </submittedName>
</protein>
<dbReference type="EMBL" id="JADOUA010000001">
    <property type="protein sequence ID" value="MBG6085933.1"/>
    <property type="molecule type" value="Genomic_DNA"/>
</dbReference>
<dbReference type="Proteomes" id="UP000614047">
    <property type="component" value="Unassembled WGS sequence"/>
</dbReference>
<name>A0A931DC91_9ACTN</name>
<dbReference type="RefSeq" id="WP_197008998.1">
    <property type="nucleotide sequence ID" value="NZ_BAABES010000014.1"/>
</dbReference>
<accession>A0A931DC91</accession>
<evidence type="ECO:0000313" key="2">
    <source>
        <dbReference type="Proteomes" id="UP000614047"/>
    </source>
</evidence>